<accession>S5YEA0</accession>
<comment type="similarity">
    <text evidence="1">Belongs to the ROK (NagC/XylR) family.</text>
</comment>
<name>S5YEA0_PARAH</name>
<evidence type="ECO:0000256" key="1">
    <source>
        <dbReference type="ARBA" id="ARBA00006479"/>
    </source>
</evidence>
<evidence type="ECO:0000313" key="2">
    <source>
        <dbReference type="EMBL" id="AGT09818.1"/>
    </source>
</evidence>
<dbReference type="OrthoDB" id="8595273at2"/>
<dbReference type="STRING" id="1367847.JCM7686_2762"/>
<dbReference type="HOGENOM" id="CLU_036604_0_4_5"/>
<dbReference type="Proteomes" id="UP000015480">
    <property type="component" value="Chromosome"/>
</dbReference>
<organism evidence="2 3">
    <name type="scientific">Paracoccus aminophilus JCM 7686</name>
    <dbReference type="NCBI Taxonomy" id="1367847"/>
    <lineage>
        <taxon>Bacteria</taxon>
        <taxon>Pseudomonadati</taxon>
        <taxon>Pseudomonadota</taxon>
        <taxon>Alphaproteobacteria</taxon>
        <taxon>Rhodobacterales</taxon>
        <taxon>Paracoccaceae</taxon>
        <taxon>Paracoccus</taxon>
    </lineage>
</organism>
<dbReference type="Pfam" id="PF00480">
    <property type="entry name" value="ROK"/>
    <property type="match status" value="1"/>
</dbReference>
<dbReference type="KEGG" id="pami:JCM7686_2762"/>
<dbReference type="InterPro" id="IPR000600">
    <property type="entry name" value="ROK"/>
</dbReference>
<dbReference type="InterPro" id="IPR043129">
    <property type="entry name" value="ATPase_NBD"/>
</dbReference>
<dbReference type="eggNOG" id="COG1940">
    <property type="taxonomic scope" value="Bacteria"/>
</dbReference>
<dbReference type="PANTHER" id="PTHR18964">
    <property type="entry name" value="ROK (REPRESSOR, ORF, KINASE) FAMILY"/>
    <property type="match status" value="1"/>
</dbReference>
<dbReference type="Gene3D" id="3.30.420.40">
    <property type="match status" value="2"/>
</dbReference>
<dbReference type="PANTHER" id="PTHR18964:SF149">
    <property type="entry name" value="BIFUNCTIONAL UDP-N-ACETYLGLUCOSAMINE 2-EPIMERASE_N-ACETYLMANNOSAMINE KINASE"/>
    <property type="match status" value="1"/>
</dbReference>
<proteinExistence type="inferred from homology"/>
<reference evidence="2 3" key="1">
    <citation type="journal article" date="2014" name="BMC Genomics">
        <title>Architecture and functions of a multipartite genome of the methylotrophic bacterium Paracoccus aminophilus JCM 7686, containing primary and secondary chromids.</title>
        <authorList>
            <person name="Dziewit L."/>
            <person name="Czarnecki J."/>
            <person name="Wibberg D."/>
            <person name="Radlinska M."/>
            <person name="Mrozek P."/>
            <person name="Szymczak M."/>
            <person name="Schluter A."/>
            <person name="Puhler A."/>
            <person name="Bartosik D."/>
        </authorList>
    </citation>
    <scope>NUCLEOTIDE SEQUENCE [LARGE SCALE GENOMIC DNA]</scope>
    <source>
        <strain evidence="2">JCM 7686</strain>
    </source>
</reference>
<dbReference type="PATRIC" id="fig|1367847.3.peg.2766"/>
<dbReference type="SUPFAM" id="SSF53067">
    <property type="entry name" value="Actin-like ATPase domain"/>
    <property type="match status" value="1"/>
</dbReference>
<keyword evidence="3" id="KW-1185">Reference proteome</keyword>
<dbReference type="EMBL" id="CP006650">
    <property type="protein sequence ID" value="AGT09818.1"/>
    <property type="molecule type" value="Genomic_DNA"/>
</dbReference>
<protein>
    <submittedName>
        <fullName evidence="2">Transcriptional regulator, ROK family</fullName>
    </submittedName>
</protein>
<dbReference type="AlphaFoldDB" id="S5YEA0"/>
<evidence type="ECO:0000313" key="3">
    <source>
        <dbReference type="Proteomes" id="UP000015480"/>
    </source>
</evidence>
<gene>
    <name evidence="2" type="ORF">JCM7686_2762</name>
</gene>
<sequence>MVAEVFLGVDVGGTKVHALLTDPMGTVLAEAREPTAPTGGLALADQIAQLADRLCAQAGCARPVAAGIGLPASVDPVTRALSVIPNIPEMAGTGFFPALQARLGGRIALENDVSAAALGEAWLGESGDPLAFVALGTGIGMGLIHRGEIFRGCRGGAGEIAFLPLGADPADPEIRQSGALEEVLGGKGWRRAYQAAKGQSEPDLAQLFAANDPVFELVITNQAALLARALLSVSALVAPEVIVLGGSIGMQPKLIAATTAALAEICPHPPRICPSRLGPRAGALGAARAAMLG</sequence>
<dbReference type="RefSeq" id="WP_020951456.1">
    <property type="nucleotide sequence ID" value="NC_022041.1"/>
</dbReference>